<keyword evidence="3 5" id="KW-0067">ATP-binding</keyword>
<gene>
    <name evidence="5" type="primary">lptB</name>
    <name evidence="5" type="ORF">HPS54_00880</name>
</gene>
<name>A0ABX2B0Z7_9BACT</name>
<dbReference type="RefSeq" id="WP_253951899.1">
    <property type="nucleotide sequence ID" value="NZ_CASTNK010000001.1"/>
</dbReference>
<dbReference type="SUPFAM" id="SSF52540">
    <property type="entry name" value="P-loop containing nucleoside triphosphate hydrolases"/>
    <property type="match status" value="1"/>
</dbReference>
<evidence type="ECO:0000256" key="3">
    <source>
        <dbReference type="ARBA" id="ARBA00022840"/>
    </source>
</evidence>
<evidence type="ECO:0000313" key="5">
    <source>
        <dbReference type="EMBL" id="NPE24082.1"/>
    </source>
</evidence>
<dbReference type="PANTHER" id="PTHR45772:SF10">
    <property type="entry name" value="LIPOPOLYSACCHARIDE EXPORT SYSTEM ATP-BINDING PROTEIN LPTB"/>
    <property type="match status" value="1"/>
</dbReference>
<dbReference type="SMART" id="SM00382">
    <property type="entry name" value="AAA"/>
    <property type="match status" value="1"/>
</dbReference>
<dbReference type="PROSITE" id="PS50893">
    <property type="entry name" value="ABC_TRANSPORTER_2"/>
    <property type="match status" value="1"/>
</dbReference>
<keyword evidence="6" id="KW-1185">Reference proteome</keyword>
<dbReference type="InterPro" id="IPR027417">
    <property type="entry name" value="P-loop_NTPase"/>
</dbReference>
<evidence type="ECO:0000259" key="4">
    <source>
        <dbReference type="PROSITE" id="PS50893"/>
    </source>
</evidence>
<dbReference type="InterPro" id="IPR030921">
    <property type="entry name" value="LPS_export_LptB"/>
</dbReference>
<organism evidence="5 6">
    <name type="scientific">Xylanibacter caecicola</name>
    <dbReference type="NCBI Taxonomy" id="2736294"/>
    <lineage>
        <taxon>Bacteria</taxon>
        <taxon>Pseudomonadati</taxon>
        <taxon>Bacteroidota</taxon>
        <taxon>Bacteroidia</taxon>
        <taxon>Bacteroidales</taxon>
        <taxon>Prevotellaceae</taxon>
        <taxon>Xylanibacter</taxon>
    </lineage>
</organism>
<dbReference type="PANTHER" id="PTHR45772">
    <property type="entry name" value="CONSERVED COMPONENT OF ABC TRANSPORTER FOR NATURAL AMINO ACIDS-RELATED"/>
    <property type="match status" value="1"/>
</dbReference>
<sequence length="272" mass="30378">MDGNEMTGSGVGSEGMMLRTEGLVKQYGKRTVVNDVSINVRQGEIVGLLGPNGAGKTTSFYMTTGLIVPNAGHIYLDDTDITEYPVYKRARAGIGYLPQEASVFRKMSVEDNILSVLEMTGKPRKYQLEKLESLITEFSLGKVRKNLGDRLSGGERRRTEIARCMAIEPKFIMLDEPFAGVDPIAVGEIQKVVGQLKYRNIGILITDHNVDETLAITDRAYLLFEGRVLFQGTPEELAANKIVKEKYLGRDFELKKKEFRFNTGQFHDEGND</sequence>
<dbReference type="Gene3D" id="3.40.50.300">
    <property type="entry name" value="P-loop containing nucleotide triphosphate hydrolases"/>
    <property type="match status" value="1"/>
</dbReference>
<dbReference type="NCBIfam" id="TIGR04406">
    <property type="entry name" value="LPS_export_lptB"/>
    <property type="match status" value="1"/>
</dbReference>
<proteinExistence type="predicted"/>
<dbReference type="InterPro" id="IPR003593">
    <property type="entry name" value="AAA+_ATPase"/>
</dbReference>
<accession>A0ABX2B0Z7</accession>
<evidence type="ECO:0000256" key="1">
    <source>
        <dbReference type="ARBA" id="ARBA00022448"/>
    </source>
</evidence>
<evidence type="ECO:0000313" key="6">
    <source>
        <dbReference type="Proteomes" id="UP000820977"/>
    </source>
</evidence>
<dbReference type="InterPro" id="IPR051120">
    <property type="entry name" value="ABC_AA/LPS_Transport"/>
</dbReference>
<dbReference type="Proteomes" id="UP000820977">
    <property type="component" value="Unassembled WGS sequence"/>
</dbReference>
<feature type="domain" description="ABC transporter" evidence="4">
    <location>
        <begin position="18"/>
        <end position="250"/>
    </location>
</feature>
<dbReference type="GO" id="GO:0005524">
    <property type="term" value="F:ATP binding"/>
    <property type="evidence" value="ECO:0007669"/>
    <property type="project" value="UniProtKB-KW"/>
</dbReference>
<comment type="caution">
    <text evidence="5">The sequence shown here is derived from an EMBL/GenBank/DDBJ whole genome shotgun (WGS) entry which is preliminary data.</text>
</comment>
<reference evidence="5 6" key="1">
    <citation type="submission" date="2020-05" db="EMBL/GenBank/DDBJ databases">
        <title>Distinct polysaccharide utilization as determinants for interspecies competition between intestinal Prevotella spp.</title>
        <authorList>
            <person name="Galvez E.J.C."/>
            <person name="Iljazovic A."/>
            <person name="Strowig T."/>
        </authorList>
    </citation>
    <scope>NUCLEOTIDE SEQUENCE [LARGE SCALE GENOMIC DNA]</scope>
    <source>
        <strain evidence="5 6">PCHR</strain>
    </source>
</reference>
<protein>
    <submittedName>
        <fullName evidence="5">LPS export ABC transporter ATP-binding protein</fullName>
    </submittedName>
</protein>
<dbReference type="EMBL" id="JABKKJ010000001">
    <property type="protein sequence ID" value="NPE24082.1"/>
    <property type="molecule type" value="Genomic_DNA"/>
</dbReference>
<evidence type="ECO:0000256" key="2">
    <source>
        <dbReference type="ARBA" id="ARBA00022741"/>
    </source>
</evidence>
<dbReference type="CDD" id="cd03218">
    <property type="entry name" value="ABC_YhbG"/>
    <property type="match status" value="1"/>
</dbReference>
<dbReference type="InterPro" id="IPR003439">
    <property type="entry name" value="ABC_transporter-like_ATP-bd"/>
</dbReference>
<keyword evidence="2" id="KW-0547">Nucleotide-binding</keyword>
<keyword evidence="1" id="KW-0813">Transport</keyword>
<dbReference type="Pfam" id="PF00005">
    <property type="entry name" value="ABC_tran"/>
    <property type="match status" value="1"/>
</dbReference>